<accession>A0A523TKU5</accession>
<reference evidence="2 3" key="1">
    <citation type="submission" date="2019-03" db="EMBL/GenBank/DDBJ databases">
        <title>Metabolic potential of uncultured bacteria and archaea associated with petroleum seepage in deep-sea sediments.</title>
        <authorList>
            <person name="Dong X."/>
            <person name="Hubert C."/>
        </authorList>
    </citation>
    <scope>NUCLEOTIDE SEQUENCE [LARGE SCALE GENOMIC DNA]</scope>
    <source>
        <strain evidence="2">E44_bin3</strain>
    </source>
</reference>
<sequence length="80" mass="8813">MRRGKMVTGLMVFLLVLSIGTAGVLQAKLPEEVGTKVRFGYVDWPGVTVKTAVAKQILEYLGYDVETEMYLVAVLYKGLS</sequence>
<organism evidence="2 3">
    <name type="scientific">Aerophobetes bacterium</name>
    <dbReference type="NCBI Taxonomy" id="2030807"/>
    <lineage>
        <taxon>Bacteria</taxon>
        <taxon>Candidatus Aerophobota</taxon>
    </lineage>
</organism>
<name>A0A523TKU5_UNCAE</name>
<dbReference type="Gene3D" id="3.40.190.10">
    <property type="entry name" value="Periplasmic binding protein-like II"/>
    <property type="match status" value="1"/>
</dbReference>
<feature type="non-terminal residue" evidence="2">
    <location>
        <position position="80"/>
    </location>
</feature>
<dbReference type="Pfam" id="PF04069">
    <property type="entry name" value="OpuAC"/>
    <property type="match status" value="1"/>
</dbReference>
<dbReference type="EMBL" id="SOJT01000008">
    <property type="protein sequence ID" value="TET30946.1"/>
    <property type="molecule type" value="Genomic_DNA"/>
</dbReference>
<proteinExistence type="predicted"/>
<comment type="caution">
    <text evidence="2">The sequence shown here is derived from an EMBL/GenBank/DDBJ whole genome shotgun (WGS) entry which is preliminary data.</text>
</comment>
<dbReference type="InterPro" id="IPR007210">
    <property type="entry name" value="ABC_Gly_betaine_transp_sub-bd"/>
</dbReference>
<feature type="domain" description="ABC-type glycine betaine transport system substrate-binding" evidence="1">
    <location>
        <begin position="36"/>
        <end position="79"/>
    </location>
</feature>
<dbReference type="SUPFAM" id="SSF53850">
    <property type="entry name" value="Periplasmic binding protein-like II"/>
    <property type="match status" value="1"/>
</dbReference>
<dbReference type="GO" id="GO:0022857">
    <property type="term" value="F:transmembrane transporter activity"/>
    <property type="evidence" value="ECO:0007669"/>
    <property type="project" value="InterPro"/>
</dbReference>
<evidence type="ECO:0000259" key="1">
    <source>
        <dbReference type="Pfam" id="PF04069"/>
    </source>
</evidence>
<dbReference type="Proteomes" id="UP000316517">
    <property type="component" value="Unassembled WGS sequence"/>
</dbReference>
<evidence type="ECO:0000313" key="3">
    <source>
        <dbReference type="Proteomes" id="UP000316517"/>
    </source>
</evidence>
<dbReference type="AlphaFoldDB" id="A0A523TKU5"/>
<dbReference type="GO" id="GO:0043190">
    <property type="term" value="C:ATP-binding cassette (ABC) transporter complex"/>
    <property type="evidence" value="ECO:0007669"/>
    <property type="project" value="InterPro"/>
</dbReference>
<protein>
    <submittedName>
        <fullName evidence="2">Glycine/betaine ABC transporter substrate-binding protein</fullName>
    </submittedName>
</protein>
<evidence type="ECO:0000313" key="2">
    <source>
        <dbReference type="EMBL" id="TET30946.1"/>
    </source>
</evidence>
<gene>
    <name evidence="2" type="ORF">E3J68_00175</name>
</gene>